<keyword evidence="18" id="KW-1185">Reference proteome</keyword>
<dbReference type="InterPro" id="IPR001126">
    <property type="entry name" value="UmuC"/>
</dbReference>
<organism evidence="17 18">
    <name type="scientific">Methylocaldum szegediense</name>
    <dbReference type="NCBI Taxonomy" id="73780"/>
    <lineage>
        <taxon>Bacteria</taxon>
        <taxon>Pseudomonadati</taxon>
        <taxon>Pseudomonadota</taxon>
        <taxon>Gammaproteobacteria</taxon>
        <taxon>Methylococcales</taxon>
        <taxon>Methylococcaceae</taxon>
        <taxon>Methylocaldum</taxon>
    </lineage>
</organism>
<evidence type="ECO:0000256" key="14">
    <source>
        <dbReference type="ARBA" id="ARBA00049244"/>
    </source>
</evidence>
<dbReference type="InterPro" id="IPR053848">
    <property type="entry name" value="IMS_HHH_1"/>
</dbReference>
<evidence type="ECO:0000313" key="17">
    <source>
        <dbReference type="EMBL" id="CAI8845085.1"/>
    </source>
</evidence>
<evidence type="ECO:0000256" key="9">
    <source>
        <dbReference type="ARBA" id="ARBA00022763"/>
    </source>
</evidence>
<evidence type="ECO:0000256" key="7">
    <source>
        <dbReference type="ARBA" id="ARBA00022705"/>
    </source>
</evidence>
<comment type="cofactor">
    <cofactor evidence="15">
        <name>Mg(2+)</name>
        <dbReference type="ChEBI" id="CHEBI:18420"/>
    </cofactor>
    <text evidence="15">Binds 2 magnesium ions per subunit.</text>
</comment>
<comment type="subcellular location">
    <subcellularLocation>
        <location evidence="1 15">Cytoplasm</location>
    </subcellularLocation>
</comment>
<comment type="function">
    <text evidence="15">Poorly processive, error-prone DNA polymerase involved in untargeted mutagenesis. Copies undamaged DNA at stalled replication forks, which arise in vivo from mismatched or misaligned primer ends. These misaligned primers can be extended by PolIV. Exhibits no 3'-5' exonuclease (proofreading) activity. May be involved in translesional synthesis, in conjunction with the beta clamp from PolIII.</text>
</comment>
<evidence type="ECO:0000256" key="2">
    <source>
        <dbReference type="ARBA" id="ARBA00010945"/>
    </source>
</evidence>
<dbReference type="GO" id="GO:0003887">
    <property type="term" value="F:DNA-directed DNA polymerase activity"/>
    <property type="evidence" value="ECO:0007669"/>
    <property type="project" value="UniProtKB-EC"/>
</dbReference>
<evidence type="ECO:0000313" key="18">
    <source>
        <dbReference type="Proteomes" id="UP001162030"/>
    </source>
</evidence>
<keyword evidence="7 15" id="KW-0235">DNA replication</keyword>
<keyword evidence="9 15" id="KW-0227">DNA damage</keyword>
<evidence type="ECO:0000259" key="16">
    <source>
        <dbReference type="PROSITE" id="PS50173"/>
    </source>
</evidence>
<evidence type="ECO:0000256" key="10">
    <source>
        <dbReference type="ARBA" id="ARBA00022842"/>
    </source>
</evidence>
<accession>A0ABN8X367</accession>
<dbReference type="Proteomes" id="UP001162030">
    <property type="component" value="Chromosome"/>
</dbReference>
<evidence type="ECO:0000256" key="5">
    <source>
        <dbReference type="ARBA" id="ARBA00022679"/>
    </source>
</evidence>
<keyword evidence="11 15" id="KW-0239">DNA-directed DNA polymerase</keyword>
<dbReference type="PANTHER" id="PTHR11076:SF33">
    <property type="entry name" value="DNA POLYMERASE KAPPA"/>
    <property type="match status" value="1"/>
</dbReference>
<dbReference type="Gene3D" id="1.10.150.20">
    <property type="entry name" value="5' to 3' exonuclease, C-terminal subdomain"/>
    <property type="match status" value="1"/>
</dbReference>
<evidence type="ECO:0000256" key="6">
    <source>
        <dbReference type="ARBA" id="ARBA00022695"/>
    </source>
</evidence>
<evidence type="ECO:0000256" key="8">
    <source>
        <dbReference type="ARBA" id="ARBA00022723"/>
    </source>
</evidence>
<keyword evidence="6 15" id="KW-0548">Nucleotidyltransferase</keyword>
<keyword evidence="4 15" id="KW-0963">Cytoplasm</keyword>
<evidence type="ECO:0000256" key="3">
    <source>
        <dbReference type="ARBA" id="ARBA00022457"/>
    </source>
</evidence>
<keyword evidence="3 15" id="KW-0515">Mutator protein</keyword>
<dbReference type="EMBL" id="OX458333">
    <property type="protein sequence ID" value="CAI8845085.1"/>
    <property type="molecule type" value="Genomic_DNA"/>
</dbReference>
<comment type="similarity">
    <text evidence="2 15">Belongs to the DNA polymerase type-Y family.</text>
</comment>
<feature type="domain" description="UmuC" evidence="16">
    <location>
        <begin position="26"/>
        <end position="207"/>
    </location>
</feature>
<evidence type="ECO:0000256" key="1">
    <source>
        <dbReference type="ARBA" id="ARBA00004496"/>
    </source>
</evidence>
<dbReference type="InterPro" id="IPR017961">
    <property type="entry name" value="DNA_pol_Y-fam_little_finger"/>
</dbReference>
<dbReference type="HAMAP" id="MF_01113">
    <property type="entry name" value="DNApol_IV"/>
    <property type="match status" value="1"/>
</dbReference>
<dbReference type="InterPro" id="IPR050116">
    <property type="entry name" value="DNA_polymerase-Y"/>
</dbReference>
<dbReference type="InterPro" id="IPR043128">
    <property type="entry name" value="Rev_trsase/Diguanyl_cyclase"/>
</dbReference>
<evidence type="ECO:0000256" key="15">
    <source>
        <dbReference type="HAMAP-Rule" id="MF_01113"/>
    </source>
</evidence>
<evidence type="ECO:0000256" key="11">
    <source>
        <dbReference type="ARBA" id="ARBA00022932"/>
    </source>
</evidence>
<dbReference type="PROSITE" id="PS50173">
    <property type="entry name" value="UMUC"/>
    <property type="match status" value="1"/>
</dbReference>
<feature type="binding site" evidence="15">
    <location>
        <position position="125"/>
    </location>
    <ligand>
        <name>Mg(2+)</name>
        <dbReference type="ChEBI" id="CHEBI:18420"/>
    </ligand>
</feature>
<dbReference type="Pfam" id="PF21999">
    <property type="entry name" value="IMS_HHH_1"/>
    <property type="match status" value="1"/>
</dbReference>
<protein>
    <recommendedName>
        <fullName evidence="15">DNA polymerase IV</fullName>
        <shortName evidence="15">Pol IV</shortName>
        <ecNumber evidence="15">2.7.7.7</ecNumber>
    </recommendedName>
</protein>
<feature type="site" description="Substrate discrimination" evidence="15">
    <location>
        <position position="35"/>
    </location>
</feature>
<proteinExistence type="inferred from homology"/>
<dbReference type="SUPFAM" id="SSF100879">
    <property type="entry name" value="Lesion bypass DNA polymerase (Y-family), little finger domain"/>
    <property type="match status" value="1"/>
</dbReference>
<dbReference type="InterPro" id="IPR043502">
    <property type="entry name" value="DNA/RNA_pol_sf"/>
</dbReference>
<dbReference type="SUPFAM" id="SSF56672">
    <property type="entry name" value="DNA/RNA polymerases"/>
    <property type="match status" value="1"/>
</dbReference>
<dbReference type="InterPro" id="IPR036775">
    <property type="entry name" value="DNA_pol_Y-fam_lit_finger_sf"/>
</dbReference>
<dbReference type="Gene3D" id="3.30.1490.100">
    <property type="entry name" value="DNA polymerase, Y-family, little finger domain"/>
    <property type="match status" value="1"/>
</dbReference>
<keyword evidence="10 15" id="KW-0460">Magnesium</keyword>
<keyword evidence="8 15" id="KW-0479">Metal-binding</keyword>
<keyword evidence="12 15" id="KW-0238">DNA-binding</keyword>
<name>A0ABN8X367_9GAMM</name>
<comment type="subunit">
    <text evidence="15">Monomer.</text>
</comment>
<comment type="catalytic activity">
    <reaction evidence="14 15">
        <text>DNA(n) + a 2'-deoxyribonucleoside 5'-triphosphate = DNA(n+1) + diphosphate</text>
        <dbReference type="Rhea" id="RHEA:22508"/>
        <dbReference type="Rhea" id="RHEA-COMP:17339"/>
        <dbReference type="Rhea" id="RHEA-COMP:17340"/>
        <dbReference type="ChEBI" id="CHEBI:33019"/>
        <dbReference type="ChEBI" id="CHEBI:61560"/>
        <dbReference type="ChEBI" id="CHEBI:173112"/>
        <dbReference type="EC" id="2.7.7.7"/>
    </reaction>
</comment>
<feature type="binding site" evidence="15">
    <location>
        <position position="30"/>
    </location>
    <ligand>
        <name>Mg(2+)</name>
        <dbReference type="ChEBI" id="CHEBI:18420"/>
    </ligand>
</feature>
<dbReference type="Gene3D" id="3.40.1170.60">
    <property type="match status" value="1"/>
</dbReference>
<dbReference type="EC" id="2.7.7.7" evidence="15"/>
<evidence type="ECO:0000256" key="12">
    <source>
        <dbReference type="ARBA" id="ARBA00023125"/>
    </source>
</evidence>
<feature type="active site" evidence="15">
    <location>
        <position position="126"/>
    </location>
</feature>
<evidence type="ECO:0000256" key="4">
    <source>
        <dbReference type="ARBA" id="ARBA00022490"/>
    </source>
</evidence>
<dbReference type="CDD" id="cd03586">
    <property type="entry name" value="PolY_Pol_IV_kappa"/>
    <property type="match status" value="1"/>
</dbReference>
<dbReference type="PANTHER" id="PTHR11076">
    <property type="entry name" value="DNA REPAIR POLYMERASE UMUC / TRANSFERASE FAMILY MEMBER"/>
    <property type="match status" value="1"/>
</dbReference>
<dbReference type="InterPro" id="IPR022880">
    <property type="entry name" value="DNApol_IV"/>
</dbReference>
<dbReference type="Pfam" id="PF11799">
    <property type="entry name" value="IMS_C"/>
    <property type="match status" value="1"/>
</dbReference>
<keyword evidence="13 15" id="KW-0234">DNA repair</keyword>
<reference evidence="17 18" key="1">
    <citation type="submission" date="2023-03" db="EMBL/GenBank/DDBJ databases">
        <authorList>
            <person name="Pearce D."/>
        </authorList>
    </citation>
    <scope>NUCLEOTIDE SEQUENCE [LARGE SCALE GENOMIC DNA]</scope>
    <source>
        <strain evidence="17">Msz</strain>
    </source>
</reference>
<evidence type="ECO:0000256" key="13">
    <source>
        <dbReference type="ARBA" id="ARBA00023204"/>
    </source>
</evidence>
<dbReference type="NCBIfam" id="NF002677">
    <property type="entry name" value="PRK02406.1"/>
    <property type="match status" value="1"/>
</dbReference>
<keyword evidence="5 15" id="KW-0808">Transferase</keyword>
<gene>
    <name evidence="15 17" type="primary">dinB</name>
    <name evidence="17" type="ORF">MSZNOR_2402</name>
</gene>
<dbReference type="Pfam" id="PF00817">
    <property type="entry name" value="IMS"/>
    <property type="match status" value="1"/>
</dbReference>
<dbReference type="Gene3D" id="3.30.70.270">
    <property type="match status" value="1"/>
</dbReference>
<sequence>MTSLSSSRTDRAGASGSEPIPSLRKIIHIDMDAFYAAVEQRDFPELRGKPVVVGGAPNSRGVVATCSYEARAFGIRSAMPAAQAYRLCPEAVFVRPRFDVYRAVSAQIRAILREFTDRVEAVSLDEAYLDVTASPFCQGSATRIAEEIKRRIRESTGLTASAGVSYNKFLAKIASDRDKPDGLCVITPEQGRTVIADLPIGAFHGIGKATEAKMLALGIRYGRDLERLPLATLIQHFGKAGEHYYRIARGIDERPVVPDRPRKSWGAETTFPVDLSDRDEMCEQLAKLAEGVLDKLSRHGLTARGLTVKVKYDNFELVTRGRTLDRPFRDVRDVVPHLADLLARTEAGRRKVRLLGVSFSVLENAQRPVILDLFTPD</sequence>